<gene>
    <name evidence="1" type="ORF">QAD02_012151</name>
</gene>
<reference evidence="1" key="1">
    <citation type="submission" date="2023-04" db="EMBL/GenBank/DDBJ databases">
        <title>A chromosome-level genome assembly of the parasitoid wasp Eretmocerus hayati.</title>
        <authorList>
            <person name="Zhong Y."/>
            <person name="Liu S."/>
            <person name="Liu Y."/>
        </authorList>
    </citation>
    <scope>NUCLEOTIDE SEQUENCE</scope>
    <source>
        <strain evidence="1">ZJU_SS_LIU_2023</strain>
    </source>
</reference>
<comment type="caution">
    <text evidence="1">The sequence shown here is derived from an EMBL/GenBank/DDBJ whole genome shotgun (WGS) entry which is preliminary data.</text>
</comment>
<dbReference type="Proteomes" id="UP001239111">
    <property type="component" value="Chromosome 2"/>
</dbReference>
<accession>A0ACC2NZ57</accession>
<sequence>VRMPLSEFRKKKLLFVFNTFFDVNQSGSIDVKDFELAVQKICDTRGWGAGHPKSQQTKDALNKVWAGLQQRADADDDGQVSREEWYSMWEDYAKDPDNAPEWQQIYMNLVFDIEDTSGDGSIDETEFSQVCRNYGVDESESREAFKKLEVGNEVTRDKFEKLWKQFFSSDDPGTAGNFIFGKTTF</sequence>
<name>A0ACC2NZ57_9HYME</name>
<evidence type="ECO:0000313" key="1">
    <source>
        <dbReference type="EMBL" id="KAJ8676364.1"/>
    </source>
</evidence>
<feature type="non-terminal residue" evidence="1">
    <location>
        <position position="1"/>
    </location>
</feature>
<evidence type="ECO:0000313" key="2">
    <source>
        <dbReference type="Proteomes" id="UP001239111"/>
    </source>
</evidence>
<organism evidence="1 2">
    <name type="scientific">Eretmocerus hayati</name>
    <dbReference type="NCBI Taxonomy" id="131215"/>
    <lineage>
        <taxon>Eukaryota</taxon>
        <taxon>Metazoa</taxon>
        <taxon>Ecdysozoa</taxon>
        <taxon>Arthropoda</taxon>
        <taxon>Hexapoda</taxon>
        <taxon>Insecta</taxon>
        <taxon>Pterygota</taxon>
        <taxon>Neoptera</taxon>
        <taxon>Endopterygota</taxon>
        <taxon>Hymenoptera</taxon>
        <taxon>Apocrita</taxon>
        <taxon>Proctotrupomorpha</taxon>
        <taxon>Chalcidoidea</taxon>
        <taxon>Aphelinidae</taxon>
        <taxon>Aphelininae</taxon>
        <taxon>Eretmocerus</taxon>
    </lineage>
</organism>
<dbReference type="EMBL" id="CM056742">
    <property type="protein sequence ID" value="KAJ8676364.1"/>
    <property type="molecule type" value="Genomic_DNA"/>
</dbReference>
<keyword evidence="2" id="KW-1185">Reference proteome</keyword>
<protein>
    <submittedName>
        <fullName evidence="1">Uncharacterized protein</fullName>
    </submittedName>
</protein>
<proteinExistence type="predicted"/>